<evidence type="ECO:0000313" key="2">
    <source>
        <dbReference type="EMBL" id="XCG50308.1"/>
    </source>
</evidence>
<organism evidence="2">
    <name type="scientific">Mesorhizobium sp. WSM2240</name>
    <dbReference type="NCBI Taxonomy" id="3228851"/>
    <lineage>
        <taxon>Bacteria</taxon>
        <taxon>Pseudomonadati</taxon>
        <taxon>Pseudomonadota</taxon>
        <taxon>Alphaproteobacteria</taxon>
        <taxon>Hyphomicrobiales</taxon>
        <taxon>Phyllobacteriaceae</taxon>
        <taxon>Mesorhizobium</taxon>
    </lineage>
</organism>
<gene>
    <name evidence="2" type="ORF">ABVK50_07445</name>
</gene>
<proteinExistence type="predicted"/>
<dbReference type="Pfam" id="PF08299">
    <property type="entry name" value="Bac_DnaA_C"/>
    <property type="match status" value="1"/>
</dbReference>
<dbReference type="GO" id="GO:0005524">
    <property type="term" value="F:ATP binding"/>
    <property type="evidence" value="ECO:0007669"/>
    <property type="project" value="InterPro"/>
</dbReference>
<sequence length="140" mass="15575">MHSTAAAARKAIIEIQPRARSAPTRPAGRVVGPRGERVVELCESMIDIVAALFNVSGKELRRSGRTDHGVARVRQIAMYVSHVVLRLSMNEVGHGFGRDRTTVLHACHLIEDMRDDQDFDCLVARTERVALAAFRYRLGL</sequence>
<dbReference type="GO" id="GO:0006275">
    <property type="term" value="P:regulation of DNA replication"/>
    <property type="evidence" value="ECO:0007669"/>
    <property type="project" value="InterPro"/>
</dbReference>
<dbReference type="AlphaFoldDB" id="A0AAU8CU30"/>
<accession>A0AAU8CU30</accession>
<dbReference type="SUPFAM" id="SSF48295">
    <property type="entry name" value="TrpR-like"/>
    <property type="match status" value="1"/>
</dbReference>
<dbReference type="EMBL" id="CP159253">
    <property type="protein sequence ID" value="XCG50308.1"/>
    <property type="molecule type" value="Genomic_DNA"/>
</dbReference>
<dbReference type="SMART" id="SM00760">
    <property type="entry name" value="Bac_DnaA_C"/>
    <property type="match status" value="1"/>
</dbReference>
<name>A0AAU8CU30_9HYPH</name>
<dbReference type="GO" id="GO:0043565">
    <property type="term" value="F:sequence-specific DNA binding"/>
    <property type="evidence" value="ECO:0007669"/>
    <property type="project" value="InterPro"/>
</dbReference>
<dbReference type="CDD" id="cd06571">
    <property type="entry name" value="Bac_DnaA_C"/>
    <property type="match status" value="1"/>
</dbReference>
<dbReference type="GO" id="GO:0006270">
    <property type="term" value="P:DNA replication initiation"/>
    <property type="evidence" value="ECO:0007669"/>
    <property type="project" value="InterPro"/>
</dbReference>
<dbReference type="InterPro" id="IPR013159">
    <property type="entry name" value="DnaA_C"/>
</dbReference>
<dbReference type="PANTHER" id="PTHR30050:SF4">
    <property type="entry name" value="ATP-BINDING PROTEIN RV3427C IN INSERTION SEQUENCE-RELATED"/>
    <property type="match status" value="1"/>
</dbReference>
<dbReference type="Gene3D" id="1.10.1750.10">
    <property type="match status" value="1"/>
</dbReference>
<dbReference type="InterPro" id="IPR010921">
    <property type="entry name" value="Trp_repressor/repl_initiator"/>
</dbReference>
<evidence type="ECO:0000259" key="1">
    <source>
        <dbReference type="SMART" id="SM00760"/>
    </source>
</evidence>
<dbReference type="PANTHER" id="PTHR30050">
    <property type="entry name" value="CHROMOSOMAL REPLICATION INITIATOR PROTEIN DNAA"/>
    <property type="match status" value="1"/>
</dbReference>
<feature type="domain" description="Chromosomal replication initiator DnaA C-terminal" evidence="1">
    <location>
        <begin position="41"/>
        <end position="110"/>
    </location>
</feature>
<dbReference type="RefSeq" id="WP_353642163.1">
    <property type="nucleotide sequence ID" value="NZ_CP159253.1"/>
</dbReference>
<protein>
    <submittedName>
        <fullName evidence="2">Helix-turn-helix domain-containing protein</fullName>
    </submittedName>
</protein>
<reference evidence="2" key="1">
    <citation type="submission" date="2024-06" db="EMBL/GenBank/DDBJ databases">
        <title>Mesorhizobium karijinii sp. nov., a symbiont of the iconic Swainsona formosa from arid Australia.</title>
        <authorList>
            <person name="Hill Y.J."/>
            <person name="Watkin E.L.J."/>
            <person name="O'Hara G.W."/>
            <person name="Terpolilli J."/>
            <person name="Tye M.L."/>
            <person name="Kohlmeier M.G."/>
        </authorList>
    </citation>
    <scope>NUCLEOTIDE SEQUENCE</scope>
    <source>
        <strain evidence="2">WSM2240</strain>
    </source>
</reference>